<keyword evidence="6 7" id="KW-0472">Membrane</keyword>
<reference evidence="9 10" key="1">
    <citation type="submission" date="2019-11" db="EMBL/GenBank/DDBJ databases">
        <title>Acidiferrimicrobium australis gen. nov., sp. nov., an acidophilic and obligately heterotrophic, member of the Actinobacteria that catalyses dissimilatory oxido- reduction of iron isolated from metal-rich acidic water in Chile.</title>
        <authorList>
            <person name="Gonzalez D."/>
            <person name="Huber K."/>
            <person name="Hedrich S."/>
            <person name="Rojas-Villalobos C."/>
            <person name="Quatrini R."/>
            <person name="Dinamarca M.A."/>
            <person name="Schwarz A."/>
            <person name="Canales C."/>
            <person name="Nancucheo I."/>
        </authorList>
    </citation>
    <scope>NUCLEOTIDE SEQUENCE [LARGE SCALE GENOMIC DNA]</scope>
    <source>
        <strain evidence="9 10">USS-CCA1</strain>
    </source>
</reference>
<protein>
    <submittedName>
        <fullName evidence="9">DedA family protein</fullName>
    </submittedName>
</protein>
<feature type="non-terminal residue" evidence="9">
    <location>
        <position position="200"/>
    </location>
</feature>
<dbReference type="Pfam" id="PF09335">
    <property type="entry name" value="VTT_dom"/>
    <property type="match status" value="1"/>
</dbReference>
<dbReference type="EMBL" id="WJHE01000697">
    <property type="protein sequence ID" value="MST33712.1"/>
    <property type="molecule type" value="Genomic_DNA"/>
</dbReference>
<dbReference type="PANTHER" id="PTHR42709:SF6">
    <property type="entry name" value="UNDECAPRENYL PHOSPHATE TRANSPORTER A"/>
    <property type="match status" value="1"/>
</dbReference>
<evidence type="ECO:0000256" key="7">
    <source>
        <dbReference type="SAM" id="Phobius"/>
    </source>
</evidence>
<evidence type="ECO:0000313" key="10">
    <source>
        <dbReference type="Proteomes" id="UP000437736"/>
    </source>
</evidence>
<evidence type="ECO:0000313" key="9">
    <source>
        <dbReference type="EMBL" id="MST33712.1"/>
    </source>
</evidence>
<comment type="subcellular location">
    <subcellularLocation>
        <location evidence="1">Cell membrane</location>
        <topology evidence="1">Multi-pass membrane protein</topology>
    </subcellularLocation>
</comment>
<evidence type="ECO:0000259" key="8">
    <source>
        <dbReference type="Pfam" id="PF09335"/>
    </source>
</evidence>
<proteinExistence type="inferred from homology"/>
<dbReference type="InterPro" id="IPR032816">
    <property type="entry name" value="VTT_dom"/>
</dbReference>
<evidence type="ECO:0000256" key="4">
    <source>
        <dbReference type="ARBA" id="ARBA00022692"/>
    </source>
</evidence>
<evidence type="ECO:0000256" key="3">
    <source>
        <dbReference type="ARBA" id="ARBA00022475"/>
    </source>
</evidence>
<evidence type="ECO:0000256" key="5">
    <source>
        <dbReference type="ARBA" id="ARBA00022989"/>
    </source>
</evidence>
<gene>
    <name evidence="9" type="ORF">GHK86_13415</name>
</gene>
<feature type="transmembrane region" description="Helical" evidence="7">
    <location>
        <begin position="51"/>
        <end position="77"/>
    </location>
</feature>
<feature type="domain" description="VTT" evidence="8">
    <location>
        <begin position="34"/>
        <end position="158"/>
    </location>
</feature>
<keyword evidence="10" id="KW-1185">Reference proteome</keyword>
<keyword evidence="5 7" id="KW-1133">Transmembrane helix</keyword>
<dbReference type="Proteomes" id="UP000437736">
    <property type="component" value="Unassembled WGS sequence"/>
</dbReference>
<keyword evidence="3" id="KW-1003">Cell membrane</keyword>
<comment type="similarity">
    <text evidence="2">Belongs to the DedA family.</text>
</comment>
<evidence type="ECO:0000256" key="6">
    <source>
        <dbReference type="ARBA" id="ARBA00023136"/>
    </source>
</evidence>
<keyword evidence="4 7" id="KW-0812">Transmembrane</keyword>
<organism evidence="9 10">
    <name type="scientific">Acidiferrimicrobium australe</name>
    <dbReference type="NCBI Taxonomy" id="2664430"/>
    <lineage>
        <taxon>Bacteria</taxon>
        <taxon>Bacillati</taxon>
        <taxon>Actinomycetota</taxon>
        <taxon>Acidimicrobiia</taxon>
        <taxon>Acidimicrobiales</taxon>
        <taxon>Acidimicrobiaceae</taxon>
        <taxon>Acidiferrimicrobium</taxon>
    </lineage>
</organism>
<evidence type="ECO:0000256" key="2">
    <source>
        <dbReference type="ARBA" id="ARBA00010792"/>
    </source>
</evidence>
<feature type="transmembrane region" description="Helical" evidence="7">
    <location>
        <begin position="147"/>
        <end position="164"/>
    </location>
</feature>
<dbReference type="PANTHER" id="PTHR42709">
    <property type="entry name" value="ALKALINE PHOSPHATASE LIKE PROTEIN"/>
    <property type="match status" value="1"/>
</dbReference>
<sequence length="200" mass="21365">MLALLNFTHFVATSGYAAIFLLSVLQSCCVPTSSELTLGFAGVLAAEGKLSLPGVIIAGAAGEIVGAYIAWAIGYFGGRPFVERYGRYVLMTPEDLDRAEGWYQRHERFGVFGSRLLPVIRNFVAVPAGVAEVPLVRFGVLTAAGSLLWDAAMALIGYGIGGSWRSVMKGFSDAGYLLGAAVVVAVAAVIWHRWKTYKRA</sequence>
<name>A0ABW9QVH7_9ACTN</name>
<accession>A0ABW9QVH7</accession>
<feature type="transmembrane region" description="Helical" evidence="7">
    <location>
        <begin position="176"/>
        <end position="194"/>
    </location>
</feature>
<evidence type="ECO:0000256" key="1">
    <source>
        <dbReference type="ARBA" id="ARBA00004651"/>
    </source>
</evidence>
<comment type="caution">
    <text evidence="9">The sequence shown here is derived from an EMBL/GenBank/DDBJ whole genome shotgun (WGS) entry which is preliminary data.</text>
</comment>
<dbReference type="InterPro" id="IPR051311">
    <property type="entry name" value="DedA_domain"/>
</dbReference>